<gene>
    <name evidence="5 9" type="primary">pdxH</name>
    <name evidence="9" type="ORF">ELE36_16105</name>
</gene>
<dbReference type="NCBIfam" id="TIGR00558">
    <property type="entry name" value="pdxH"/>
    <property type="match status" value="1"/>
</dbReference>
<evidence type="ECO:0000313" key="9">
    <source>
        <dbReference type="EMBL" id="QBB71754.1"/>
    </source>
</evidence>
<protein>
    <recommendedName>
        <fullName evidence="5">Pyridoxine/pyridoxamine 5'-phosphate oxidase</fullName>
        <ecNumber evidence="5">1.4.3.5</ecNumber>
    </recommendedName>
    <alternativeName>
        <fullName evidence="5">PNP/PMP oxidase</fullName>
        <shortName evidence="5">PNPOx</shortName>
    </alternativeName>
    <alternativeName>
        <fullName evidence="5">Pyridoxal 5'-phosphate synthase</fullName>
    </alternativeName>
</protein>
<comment type="catalytic activity">
    <reaction evidence="5">
        <text>pyridoxine 5'-phosphate + O2 = pyridoxal 5'-phosphate + H2O2</text>
        <dbReference type="Rhea" id="RHEA:15149"/>
        <dbReference type="ChEBI" id="CHEBI:15379"/>
        <dbReference type="ChEBI" id="CHEBI:16240"/>
        <dbReference type="ChEBI" id="CHEBI:58589"/>
        <dbReference type="ChEBI" id="CHEBI:597326"/>
        <dbReference type="EC" id="1.4.3.5"/>
    </reaction>
</comment>
<keyword evidence="4 5" id="KW-0560">Oxidoreductase</keyword>
<keyword evidence="3 5" id="KW-0288">FMN</keyword>
<dbReference type="Gene3D" id="2.30.110.10">
    <property type="entry name" value="Electron Transport, Fmn-binding Protein, Chain A"/>
    <property type="match status" value="1"/>
</dbReference>
<dbReference type="KEGG" id="xbc:ELE36_16105"/>
<dbReference type="HAMAP" id="MF_01629">
    <property type="entry name" value="PdxH"/>
    <property type="match status" value="1"/>
</dbReference>
<dbReference type="RefSeq" id="WP_129835074.1">
    <property type="nucleotide sequence ID" value="NZ_CP035704.1"/>
</dbReference>
<reference evidence="9 10" key="1">
    <citation type="submission" date="2019-01" db="EMBL/GenBank/DDBJ databases">
        <title>Pseudolysobacter antarctica gen. nov., sp. nov., isolated from Fildes Peninsula, Antarctica.</title>
        <authorList>
            <person name="Wei Z."/>
            <person name="Peng F."/>
        </authorList>
    </citation>
    <scope>NUCLEOTIDE SEQUENCE [LARGE SCALE GENOMIC DNA]</scope>
    <source>
        <strain evidence="9 10">AQ6-296</strain>
    </source>
</reference>
<dbReference type="GO" id="GO:0010181">
    <property type="term" value="F:FMN binding"/>
    <property type="evidence" value="ECO:0007669"/>
    <property type="project" value="UniProtKB-UniRule"/>
</dbReference>
<dbReference type="InterPro" id="IPR019740">
    <property type="entry name" value="Pyridox_Oxase_CS"/>
</dbReference>
<keyword evidence="2 5" id="KW-0285">Flavoprotein</keyword>
<feature type="binding site" evidence="5">
    <location>
        <position position="111"/>
    </location>
    <ligand>
        <name>substrate</name>
    </ligand>
</feature>
<evidence type="ECO:0000256" key="1">
    <source>
        <dbReference type="ARBA" id="ARBA00007301"/>
    </source>
</evidence>
<comment type="pathway">
    <text evidence="5">Cofactor metabolism; pyridoxal 5'-phosphate salvage; pyridoxal 5'-phosphate from pyridoxamine 5'-phosphate: step 1/1.</text>
</comment>
<dbReference type="InterPro" id="IPR012349">
    <property type="entry name" value="Split_barrel_FMN-bd"/>
</dbReference>
<comment type="subunit">
    <text evidence="5">Homodimer.</text>
</comment>
<dbReference type="PANTHER" id="PTHR10851">
    <property type="entry name" value="PYRIDOXINE-5-PHOSPHATE OXIDASE"/>
    <property type="match status" value="1"/>
</dbReference>
<dbReference type="PROSITE" id="PS01064">
    <property type="entry name" value="PYRIDOX_OXIDASE"/>
    <property type="match status" value="1"/>
</dbReference>
<comment type="caution">
    <text evidence="5">Lacks conserved residue(s) required for the propagation of feature annotation.</text>
</comment>
<comment type="catalytic activity">
    <reaction evidence="5">
        <text>pyridoxamine 5'-phosphate + O2 + H2O = pyridoxal 5'-phosphate + H2O2 + NH4(+)</text>
        <dbReference type="Rhea" id="RHEA:15817"/>
        <dbReference type="ChEBI" id="CHEBI:15377"/>
        <dbReference type="ChEBI" id="CHEBI:15379"/>
        <dbReference type="ChEBI" id="CHEBI:16240"/>
        <dbReference type="ChEBI" id="CHEBI:28938"/>
        <dbReference type="ChEBI" id="CHEBI:58451"/>
        <dbReference type="ChEBI" id="CHEBI:597326"/>
        <dbReference type="EC" id="1.4.3.5"/>
    </reaction>
</comment>
<feature type="binding site" evidence="5">
    <location>
        <position position="48"/>
    </location>
    <ligand>
        <name>substrate</name>
    </ligand>
</feature>
<dbReference type="InterPro" id="IPR019576">
    <property type="entry name" value="Pyridoxamine_oxidase_dimer_C"/>
</dbReference>
<dbReference type="EC" id="1.4.3.5" evidence="5"/>
<dbReference type="GO" id="GO:0004733">
    <property type="term" value="F:pyridoxamine phosphate oxidase activity"/>
    <property type="evidence" value="ECO:0007669"/>
    <property type="project" value="UniProtKB-UniRule"/>
</dbReference>
<feature type="domain" description="Pyridoxamine 5'-phosphate oxidase N-terminal" evidence="7">
    <location>
        <begin position="24"/>
        <end position="138"/>
    </location>
</feature>
<evidence type="ECO:0000256" key="4">
    <source>
        <dbReference type="ARBA" id="ARBA00023002"/>
    </source>
</evidence>
<dbReference type="OrthoDB" id="9780392at2"/>
<evidence type="ECO:0000256" key="2">
    <source>
        <dbReference type="ARBA" id="ARBA00022630"/>
    </source>
</evidence>
<dbReference type="Pfam" id="PF01243">
    <property type="entry name" value="PNPOx_N"/>
    <property type="match status" value="1"/>
</dbReference>
<feature type="domain" description="Pyridoxine 5'-phosphate oxidase dimerisation C-terminal" evidence="8">
    <location>
        <begin position="156"/>
        <end position="196"/>
    </location>
</feature>
<feature type="binding site" evidence="5 6">
    <location>
        <position position="65"/>
    </location>
    <ligand>
        <name>FMN</name>
        <dbReference type="ChEBI" id="CHEBI:58210"/>
    </ligand>
</feature>
<keyword evidence="5" id="KW-0664">Pyridoxine biosynthesis</keyword>
<dbReference type="UniPathway" id="UPA01068">
    <property type="reaction ID" value="UER00304"/>
</dbReference>
<dbReference type="InterPro" id="IPR000659">
    <property type="entry name" value="Pyridox_Oxase"/>
</dbReference>
<comment type="pathway">
    <text evidence="5">Cofactor metabolism; pyridoxal 5'-phosphate salvage; pyridoxal 5'-phosphate from pyridoxine 5'-phosphate: step 1/1.</text>
</comment>
<dbReference type="EMBL" id="CP035704">
    <property type="protein sequence ID" value="QBB71754.1"/>
    <property type="molecule type" value="Genomic_DNA"/>
</dbReference>
<feature type="binding site" evidence="5 6">
    <location>
        <position position="169"/>
    </location>
    <ligand>
        <name>FMN</name>
        <dbReference type="ChEBI" id="CHEBI:58210"/>
    </ligand>
</feature>
<feature type="binding site" evidence="5">
    <location>
        <position position="107"/>
    </location>
    <ligand>
        <name>substrate</name>
    </ligand>
</feature>
<organism evidence="9 10">
    <name type="scientific">Pseudolysobacter antarcticus</name>
    <dbReference type="NCBI Taxonomy" id="2511995"/>
    <lineage>
        <taxon>Bacteria</taxon>
        <taxon>Pseudomonadati</taxon>
        <taxon>Pseudomonadota</taxon>
        <taxon>Gammaproteobacteria</taxon>
        <taxon>Lysobacterales</taxon>
        <taxon>Rhodanobacteraceae</taxon>
        <taxon>Pseudolysobacter</taxon>
    </lineage>
</organism>
<comment type="function">
    <text evidence="5">Catalyzes the oxidation of either pyridoxine 5'-phosphate (PNP) or pyridoxamine 5'-phosphate (PMP) into pyridoxal 5'-phosphate (PLP).</text>
</comment>
<evidence type="ECO:0000259" key="8">
    <source>
        <dbReference type="Pfam" id="PF10590"/>
    </source>
</evidence>
<dbReference type="PIRSF" id="PIRSF000190">
    <property type="entry name" value="Pyd_amn-ph_oxd"/>
    <property type="match status" value="1"/>
</dbReference>
<feature type="binding site" evidence="5 6">
    <location>
        <begin position="43"/>
        <end position="48"/>
    </location>
    <ligand>
        <name>FMN</name>
        <dbReference type="ChEBI" id="CHEBI:58210"/>
    </ligand>
</feature>
<dbReference type="Proteomes" id="UP000291562">
    <property type="component" value="Chromosome"/>
</dbReference>
<comment type="cofactor">
    <cofactor evidence="5 6">
        <name>FMN</name>
        <dbReference type="ChEBI" id="CHEBI:58210"/>
    </cofactor>
    <text evidence="5 6">Binds 1 FMN per subunit.</text>
</comment>
<dbReference type="SUPFAM" id="SSF50475">
    <property type="entry name" value="FMN-binding split barrel"/>
    <property type="match status" value="1"/>
</dbReference>
<evidence type="ECO:0000256" key="6">
    <source>
        <dbReference type="PIRSR" id="PIRSR000190-2"/>
    </source>
</evidence>
<feature type="binding site" evidence="5">
    <location>
        <position position="115"/>
    </location>
    <ligand>
        <name>substrate</name>
    </ligand>
</feature>
<comment type="similarity">
    <text evidence="1 5">Belongs to the pyridoxamine 5'-phosphate oxidase family.</text>
</comment>
<evidence type="ECO:0000256" key="5">
    <source>
        <dbReference type="HAMAP-Rule" id="MF_01629"/>
    </source>
</evidence>
<feature type="binding site" evidence="5 6">
    <location>
        <position position="89"/>
    </location>
    <ligand>
        <name>FMN</name>
        <dbReference type="ChEBI" id="CHEBI:58210"/>
    </ligand>
</feature>
<keyword evidence="10" id="KW-1185">Reference proteome</keyword>
<dbReference type="PANTHER" id="PTHR10851:SF0">
    <property type="entry name" value="PYRIDOXINE-5'-PHOSPHATE OXIDASE"/>
    <property type="match status" value="1"/>
</dbReference>
<proteinExistence type="inferred from homology"/>
<evidence type="ECO:0000259" key="7">
    <source>
        <dbReference type="Pfam" id="PF01243"/>
    </source>
</evidence>
<name>A0A411HMQ1_9GAMM</name>
<feature type="binding site" evidence="5 6">
    <location>
        <position position="179"/>
    </location>
    <ligand>
        <name>FMN</name>
        <dbReference type="ChEBI" id="CHEBI:58210"/>
    </ligand>
</feature>
<dbReference type="AlphaFoldDB" id="A0A411HMQ1"/>
<evidence type="ECO:0000313" key="10">
    <source>
        <dbReference type="Proteomes" id="UP000291562"/>
    </source>
</evidence>
<feature type="binding site" evidence="5">
    <location>
        <begin position="175"/>
        <end position="177"/>
    </location>
    <ligand>
        <name>substrate</name>
    </ligand>
</feature>
<evidence type="ECO:0000256" key="3">
    <source>
        <dbReference type="ARBA" id="ARBA00022643"/>
    </source>
</evidence>
<feature type="binding site" evidence="5 6">
    <location>
        <begin position="124"/>
        <end position="125"/>
    </location>
    <ligand>
        <name>FMN</name>
        <dbReference type="ChEBI" id="CHEBI:58210"/>
    </ligand>
</feature>
<dbReference type="InterPro" id="IPR011576">
    <property type="entry name" value="Pyridox_Oxase_N"/>
</dbReference>
<sequence>MALTPEILVTFRNLLDEAKTVGEPEPTAMTLATADAAGRISARIVLLKSFDERGFVFHSNYDSIKGAQLAAHDNAALCLLWKTLRDQVQVRIEGVVEKASDAESDAYFAYRPRGSQIGAWASLQSQTLNARGDLEARIAVFEKRFAGADVPRPPNWGGYRLVPDMVEFWYGAKFRLHERVRHEYCDSRWSQRLLYP</sequence>
<accession>A0A411HMQ1</accession>
<dbReference type="GO" id="GO:0008615">
    <property type="term" value="P:pyridoxine biosynthetic process"/>
    <property type="evidence" value="ECO:0007669"/>
    <property type="project" value="UniProtKB-UniRule"/>
</dbReference>
<dbReference type="Pfam" id="PF10590">
    <property type="entry name" value="PNP_phzG_C"/>
    <property type="match status" value="1"/>
</dbReference>
<dbReference type="NCBIfam" id="NF004231">
    <property type="entry name" value="PRK05679.1"/>
    <property type="match status" value="1"/>
</dbReference>